<dbReference type="Proteomes" id="UP001327560">
    <property type="component" value="Chromosome 7"/>
</dbReference>
<dbReference type="SUPFAM" id="SSF53756">
    <property type="entry name" value="UDP-Glycosyltransferase/glycogen phosphorylase"/>
    <property type="match status" value="1"/>
</dbReference>
<dbReference type="AlphaFoldDB" id="A0AAQ3QI64"/>
<keyword evidence="2" id="KW-0328">Glycosyltransferase</keyword>
<dbReference type="PROSITE" id="PS00375">
    <property type="entry name" value="UDPGT"/>
    <property type="match status" value="1"/>
</dbReference>
<dbReference type="PANTHER" id="PTHR11926:SF986">
    <property type="entry name" value="UDP-GLYCOSYLTRANSFERASE 84A1"/>
    <property type="match status" value="1"/>
</dbReference>
<keyword evidence="3" id="KW-0808">Transferase</keyword>
<dbReference type="InterPro" id="IPR036397">
    <property type="entry name" value="RNaseH_sf"/>
</dbReference>
<evidence type="ECO:0000313" key="5">
    <source>
        <dbReference type="Proteomes" id="UP001327560"/>
    </source>
</evidence>
<organism evidence="4 5">
    <name type="scientific">Canna indica</name>
    <name type="common">Indian-shot</name>
    <dbReference type="NCBI Taxonomy" id="4628"/>
    <lineage>
        <taxon>Eukaryota</taxon>
        <taxon>Viridiplantae</taxon>
        <taxon>Streptophyta</taxon>
        <taxon>Embryophyta</taxon>
        <taxon>Tracheophyta</taxon>
        <taxon>Spermatophyta</taxon>
        <taxon>Magnoliopsida</taxon>
        <taxon>Liliopsida</taxon>
        <taxon>Zingiberales</taxon>
        <taxon>Cannaceae</taxon>
        <taxon>Canna</taxon>
    </lineage>
</organism>
<gene>
    <name evidence="4" type="ORF">Cni_G22351</name>
</gene>
<dbReference type="InterPro" id="IPR002213">
    <property type="entry name" value="UDP_glucos_trans"/>
</dbReference>
<protein>
    <recommendedName>
        <fullName evidence="6">Glycosyltransferase</fullName>
    </recommendedName>
</protein>
<dbReference type="GO" id="GO:0003676">
    <property type="term" value="F:nucleic acid binding"/>
    <property type="evidence" value="ECO:0007669"/>
    <property type="project" value="InterPro"/>
</dbReference>
<accession>A0AAQ3QI64</accession>
<dbReference type="InterPro" id="IPR035595">
    <property type="entry name" value="UDP_glycos_trans_CS"/>
</dbReference>
<evidence type="ECO:0000256" key="2">
    <source>
        <dbReference type="ARBA" id="ARBA00022676"/>
    </source>
</evidence>
<dbReference type="Gene3D" id="3.30.420.10">
    <property type="entry name" value="Ribonuclease H-like superfamily/Ribonuclease H"/>
    <property type="match status" value="1"/>
</dbReference>
<dbReference type="Pfam" id="PF00201">
    <property type="entry name" value="UDPGT"/>
    <property type="match status" value="1"/>
</dbReference>
<dbReference type="FunFam" id="3.40.50.2000:FF:000101">
    <property type="entry name" value="Glycosyltransferase"/>
    <property type="match status" value="1"/>
</dbReference>
<dbReference type="PANTHER" id="PTHR11926">
    <property type="entry name" value="GLUCOSYL/GLUCURONOSYL TRANSFERASES"/>
    <property type="match status" value="1"/>
</dbReference>
<evidence type="ECO:0008006" key="6">
    <source>
        <dbReference type="Google" id="ProtNLM"/>
    </source>
</evidence>
<comment type="similarity">
    <text evidence="1">Belongs to the UDP-glycosyltransferase family.</text>
</comment>
<dbReference type="GO" id="GO:0080043">
    <property type="term" value="F:quercetin 3-O-glucosyltransferase activity"/>
    <property type="evidence" value="ECO:0007669"/>
    <property type="project" value="TreeGrafter"/>
</dbReference>
<dbReference type="Gene3D" id="3.40.50.2000">
    <property type="entry name" value="Glycogen Phosphorylase B"/>
    <property type="match status" value="2"/>
</dbReference>
<sequence>MAPWYAKNLLKDIPEVGRRINVCSWRHISREYNERAHQLAKAALNEDIPMMNRTDSWLMVELANLEGRHNRIFVRRPEELATSILRNEACDVNCDGVIDGNSGEEVVKRHKVVEFSKLVDVGLSDELAVETISFVRVNGAPAPHSFDDQGLNSDMAVAVVEEDNNAGSMPHVLMVSFPGQGHINPLLRLAKRIAAKGLLVTVSSTDEMGSRIAVATAKSIAQLAVPTPVGYGFIRFEFFPDGLALDDPARKDLDSLMPSLRTACPPALAELIRRQASAGRPVSCVVNNPFIPWVLDVAVDLGIPCGVLWVQSCAVFTIYYYYYHALTEFPTADNPDLTVNLPGLTPLKPEELPTFLHWTSPYQVLKKVILEQFGNISKASWVFANTFEELEREAIAPISGRIPIIPVGPLVENDDDDSVRGDIFKAAEDCMDWLERQPPCSVVYVSLGSVVVLGDEEMAELAWGLAGCGQPFLWVVRNDARELLPEGFEEAAGEGGKVVEWSPQSQVLAHPALACFVTHCGWNSTQEALTAGVPVVTYPQWGDQVPDSKLLVEECGVGVRLRSPAAREEVRLCVEAVTRGEGAEAIRKRAAEWRASATKAVAEGGSSDRHIQAFVDEIRKRACGSGSGDCN</sequence>
<name>A0AAQ3QI64_9LILI</name>
<reference evidence="4 5" key="1">
    <citation type="submission" date="2023-10" db="EMBL/GenBank/DDBJ databases">
        <title>Chromosome-scale genome assembly provides insights into flower coloration mechanisms of Canna indica.</title>
        <authorList>
            <person name="Li C."/>
        </authorList>
    </citation>
    <scope>NUCLEOTIDE SEQUENCE [LARGE SCALE GENOMIC DNA]</scope>
    <source>
        <tissue evidence="4">Flower</tissue>
    </source>
</reference>
<evidence type="ECO:0000313" key="4">
    <source>
        <dbReference type="EMBL" id="WOL13581.1"/>
    </source>
</evidence>
<keyword evidence="5" id="KW-1185">Reference proteome</keyword>
<dbReference type="FunFam" id="3.40.50.2000:FF:000078">
    <property type="entry name" value="Glycosyltransferase"/>
    <property type="match status" value="1"/>
</dbReference>
<evidence type="ECO:0000256" key="1">
    <source>
        <dbReference type="ARBA" id="ARBA00009995"/>
    </source>
</evidence>
<evidence type="ECO:0000256" key="3">
    <source>
        <dbReference type="ARBA" id="ARBA00022679"/>
    </source>
</evidence>
<dbReference type="CDD" id="cd03784">
    <property type="entry name" value="GT1_Gtf-like"/>
    <property type="match status" value="1"/>
</dbReference>
<dbReference type="GO" id="GO:0080044">
    <property type="term" value="F:quercetin 7-O-glucosyltransferase activity"/>
    <property type="evidence" value="ECO:0007669"/>
    <property type="project" value="TreeGrafter"/>
</dbReference>
<proteinExistence type="inferred from homology"/>
<dbReference type="EMBL" id="CP136896">
    <property type="protein sequence ID" value="WOL13581.1"/>
    <property type="molecule type" value="Genomic_DNA"/>
</dbReference>